<name>A0A518HT34_9BACT</name>
<sequence>MESTQIQRRSSAEMSTDIRGCRLCRSPLKHTAIDLGLSPLCQNLVPRENLNKGEMFYPLRAFVCDQCWLIQVHELVSGEDIYSHYAYFSSNSDSWLQHASDYCDDIVERLSLDQDSQVVEIASNDGYLLNFFREKGVPAYGVEPAANVAQTAIDRGLDCVVKFFGVETAKQLVAERGKADLVLGNNVIGHVPDLNDFVAGLKILLAEHGTVTIEIPHAINLIKANQFDTIYQEHYSYFLLLTMRQVFERHGMVVFDADEIPTHGGSLRYYACHAEGTRRPVAPIVEAIEQREIDAGLQDLDTYRDYSRCVSETKWNLLEFLIQARRDGKSVAGYGAPGKAATLLNYCGIREDLLEYTVDRNTMKQGTFQVGTLIPIHAPEMISVTKPDYILILPWNLKEEIMEQLSYVRQWGAKFVVPIPELMVL</sequence>
<feature type="domain" description="C-methyltransferase" evidence="2">
    <location>
        <begin position="261"/>
        <end position="420"/>
    </location>
</feature>
<keyword evidence="4" id="KW-1185">Reference proteome</keyword>
<feature type="domain" description="Methyltransferase putative zinc binding" evidence="1">
    <location>
        <begin position="21"/>
        <end position="82"/>
    </location>
</feature>
<evidence type="ECO:0000313" key="3">
    <source>
        <dbReference type="EMBL" id="QDV44009.1"/>
    </source>
</evidence>
<protein>
    <submittedName>
        <fullName evidence="3">Uncharacterized protein</fullName>
    </submittedName>
</protein>
<reference evidence="3 4" key="1">
    <citation type="submission" date="2019-03" db="EMBL/GenBank/DDBJ databases">
        <title>Deep-cultivation of Planctomycetes and their phenomic and genomic characterization uncovers novel biology.</title>
        <authorList>
            <person name="Wiegand S."/>
            <person name="Jogler M."/>
            <person name="Boedeker C."/>
            <person name="Pinto D."/>
            <person name="Vollmers J."/>
            <person name="Rivas-Marin E."/>
            <person name="Kohn T."/>
            <person name="Peeters S.H."/>
            <person name="Heuer A."/>
            <person name="Rast P."/>
            <person name="Oberbeckmann S."/>
            <person name="Bunk B."/>
            <person name="Jeske O."/>
            <person name="Meyerdierks A."/>
            <person name="Storesund J.E."/>
            <person name="Kallscheuer N."/>
            <person name="Luecker S."/>
            <person name="Lage O.M."/>
            <person name="Pohl T."/>
            <person name="Merkel B.J."/>
            <person name="Hornburger P."/>
            <person name="Mueller R.-W."/>
            <person name="Bruemmer F."/>
            <person name="Labrenz M."/>
            <person name="Spormann A.M."/>
            <person name="Op den Camp H."/>
            <person name="Overmann J."/>
            <person name="Amann R."/>
            <person name="Jetten M.S.M."/>
            <person name="Mascher T."/>
            <person name="Medema M.H."/>
            <person name="Devos D.P."/>
            <person name="Kaster A.-K."/>
            <person name="Ovreas L."/>
            <person name="Rohde M."/>
            <person name="Galperin M.Y."/>
            <person name="Jogler C."/>
        </authorList>
    </citation>
    <scope>NUCLEOTIDE SEQUENCE [LARGE SCALE GENOMIC DNA]</scope>
    <source>
        <strain evidence="3 4">Enr13</strain>
    </source>
</reference>
<dbReference type="InterPro" id="IPR013630">
    <property type="entry name" value="Methyltransf_Zn-bd_dom_put"/>
</dbReference>
<dbReference type="Pfam" id="PF08484">
    <property type="entry name" value="Methyltransf_14"/>
    <property type="match status" value="1"/>
</dbReference>
<dbReference type="AlphaFoldDB" id="A0A518HT34"/>
<accession>A0A518HT34</accession>
<dbReference type="Proteomes" id="UP000319004">
    <property type="component" value="Chromosome"/>
</dbReference>
<organism evidence="3 4">
    <name type="scientific">Stieleria neptunia</name>
    <dbReference type="NCBI Taxonomy" id="2527979"/>
    <lineage>
        <taxon>Bacteria</taxon>
        <taxon>Pseudomonadati</taxon>
        <taxon>Planctomycetota</taxon>
        <taxon>Planctomycetia</taxon>
        <taxon>Pirellulales</taxon>
        <taxon>Pirellulaceae</taxon>
        <taxon>Stieleria</taxon>
    </lineage>
</organism>
<evidence type="ECO:0000259" key="2">
    <source>
        <dbReference type="Pfam" id="PF08484"/>
    </source>
</evidence>
<dbReference type="Gene3D" id="3.40.50.150">
    <property type="entry name" value="Vaccinia Virus protein VP39"/>
    <property type="match status" value="1"/>
</dbReference>
<proteinExistence type="predicted"/>
<dbReference type="Gene3D" id="3.40.50.720">
    <property type="entry name" value="NAD(P)-binding Rossmann-like Domain"/>
    <property type="match status" value="1"/>
</dbReference>
<evidence type="ECO:0000259" key="1">
    <source>
        <dbReference type="Pfam" id="PF08421"/>
    </source>
</evidence>
<dbReference type="InterPro" id="IPR013691">
    <property type="entry name" value="MeTrfase_14"/>
</dbReference>
<dbReference type="Pfam" id="PF13489">
    <property type="entry name" value="Methyltransf_23"/>
    <property type="match status" value="1"/>
</dbReference>
<evidence type="ECO:0000313" key="4">
    <source>
        <dbReference type="Proteomes" id="UP000319004"/>
    </source>
</evidence>
<dbReference type="PANTHER" id="PTHR43861">
    <property type="entry name" value="TRANS-ACONITATE 2-METHYLTRANSFERASE-RELATED"/>
    <property type="match status" value="1"/>
</dbReference>
<dbReference type="Pfam" id="PF08421">
    <property type="entry name" value="Methyltransf_13"/>
    <property type="match status" value="1"/>
</dbReference>
<dbReference type="PANTHER" id="PTHR43861:SF5">
    <property type="entry name" value="BLL5978 PROTEIN"/>
    <property type="match status" value="1"/>
</dbReference>
<dbReference type="SUPFAM" id="SSF53335">
    <property type="entry name" value="S-adenosyl-L-methionine-dependent methyltransferases"/>
    <property type="match status" value="1"/>
</dbReference>
<dbReference type="InterPro" id="IPR029063">
    <property type="entry name" value="SAM-dependent_MTases_sf"/>
</dbReference>
<dbReference type="Gene3D" id="6.20.50.110">
    <property type="entry name" value="Methyltransferase, zinc-binding domain"/>
    <property type="match status" value="1"/>
</dbReference>
<dbReference type="InterPro" id="IPR038576">
    <property type="entry name" value="Methyltransf_Zn-bd_dom_put_sf"/>
</dbReference>
<gene>
    <name evidence="3" type="ORF">Enr13x_38700</name>
</gene>
<dbReference type="EMBL" id="CP037423">
    <property type="protein sequence ID" value="QDV44009.1"/>
    <property type="molecule type" value="Genomic_DNA"/>
</dbReference>
<dbReference type="KEGG" id="snep:Enr13x_38700"/>